<evidence type="ECO:0008006" key="5">
    <source>
        <dbReference type="Google" id="ProtNLM"/>
    </source>
</evidence>
<evidence type="ECO:0000256" key="2">
    <source>
        <dbReference type="SAM" id="SignalP"/>
    </source>
</evidence>
<feature type="chain" id="PRO_5021433566" description="DUF4890 domain-containing protein" evidence="2">
    <location>
        <begin position="19"/>
        <end position="170"/>
    </location>
</feature>
<evidence type="ECO:0000313" key="3">
    <source>
        <dbReference type="EMBL" id="TGE18881.1"/>
    </source>
</evidence>
<name>A0A4Z0PNQ0_9BACT</name>
<proteinExistence type="predicted"/>
<dbReference type="AlphaFoldDB" id="A0A4Z0PNQ0"/>
<protein>
    <recommendedName>
        <fullName evidence="5">DUF4890 domain-containing protein</fullName>
    </recommendedName>
</protein>
<evidence type="ECO:0000313" key="4">
    <source>
        <dbReference type="Proteomes" id="UP000297739"/>
    </source>
</evidence>
<organism evidence="3 4">
    <name type="scientific">Hymenobacter elongatus</name>
    <dbReference type="NCBI Taxonomy" id="877208"/>
    <lineage>
        <taxon>Bacteria</taxon>
        <taxon>Pseudomonadati</taxon>
        <taxon>Bacteroidota</taxon>
        <taxon>Cytophagia</taxon>
        <taxon>Cytophagales</taxon>
        <taxon>Hymenobacteraceae</taxon>
        <taxon>Hymenobacter</taxon>
    </lineage>
</organism>
<dbReference type="EMBL" id="SRLD01000005">
    <property type="protein sequence ID" value="TGE18881.1"/>
    <property type="molecule type" value="Genomic_DNA"/>
</dbReference>
<comment type="caution">
    <text evidence="3">The sequence shown here is derived from an EMBL/GenBank/DDBJ whole genome shotgun (WGS) entry which is preliminary data.</text>
</comment>
<dbReference type="OrthoDB" id="883917at2"/>
<feature type="region of interest" description="Disordered" evidence="1">
    <location>
        <begin position="144"/>
        <end position="170"/>
    </location>
</feature>
<reference evidence="3 4" key="1">
    <citation type="submission" date="2019-04" db="EMBL/GenBank/DDBJ databases">
        <authorList>
            <person name="Feng G."/>
            <person name="Zhang J."/>
            <person name="Zhu H."/>
        </authorList>
    </citation>
    <scope>NUCLEOTIDE SEQUENCE [LARGE SCALE GENOMIC DNA]</scope>
    <source>
        <strain evidence="3 4">JCM 17223</strain>
    </source>
</reference>
<sequence length="170" mass="18315">MKISLLASLLLFSTVAHAQTALTKTKTKTETAGTTVKAKTMGAATGKTAAPKPVAVPMPSAEKVDAKATALTDNMRQALNLTPAQTEKVRQINLTSVRNVETARLQYRTDVRKLNTVVDDIGQSRLAMLKDVLAPEQFAKYQRKREEKMGVPNASTNQGNAVPGLPNRGE</sequence>
<feature type="signal peptide" evidence="2">
    <location>
        <begin position="1"/>
        <end position="18"/>
    </location>
</feature>
<dbReference type="RefSeq" id="WP_135496394.1">
    <property type="nucleotide sequence ID" value="NZ_SRLD01000005.1"/>
</dbReference>
<keyword evidence="4" id="KW-1185">Reference proteome</keyword>
<dbReference type="Proteomes" id="UP000297739">
    <property type="component" value="Unassembled WGS sequence"/>
</dbReference>
<keyword evidence="2" id="KW-0732">Signal</keyword>
<accession>A0A4Z0PNQ0</accession>
<gene>
    <name evidence="3" type="ORF">E5J99_03815</name>
</gene>
<evidence type="ECO:0000256" key="1">
    <source>
        <dbReference type="SAM" id="MobiDB-lite"/>
    </source>
</evidence>